<dbReference type="STRING" id="156889.Mmc1_3182"/>
<dbReference type="Gene3D" id="3.30.1490.190">
    <property type="match status" value="1"/>
</dbReference>
<reference evidence="8 9" key="2">
    <citation type="journal article" date="2012" name="Int. J. Syst. Evol. Microbiol.">
        <title>Magnetococcus marinus gen. nov., sp. nov., a marine, magnetotactic bacterium that represents a novel lineage (Magnetococcaceae fam. nov.; Magnetococcales ord. nov.) at the base of the Alphaproteobacteria.</title>
        <authorList>
            <person name="Bazylinski D.A."/>
            <person name="Williams T.J."/>
            <person name="Lefevre C.T."/>
            <person name="Berg R.J."/>
            <person name="Zhang C.L."/>
            <person name="Bowser S.S."/>
            <person name="Dean A.J."/>
            <person name="Beveridge T.J."/>
        </authorList>
    </citation>
    <scope>NUCLEOTIDE SEQUENCE [LARGE SCALE GENOMIC DNA]</scope>
    <source>
        <strain evidence="9">ATCC BAA-1437 / JCM 17883 / MC-1</strain>
    </source>
</reference>
<keyword evidence="5" id="KW-0238">DNA-binding</keyword>
<keyword evidence="3 7" id="KW-0862">Zinc</keyword>
<dbReference type="InterPro" id="IPR002481">
    <property type="entry name" value="FUR"/>
</dbReference>
<dbReference type="GO" id="GO:0045892">
    <property type="term" value="P:negative regulation of DNA-templated transcription"/>
    <property type="evidence" value="ECO:0007669"/>
    <property type="project" value="TreeGrafter"/>
</dbReference>
<dbReference type="GO" id="GO:0003700">
    <property type="term" value="F:DNA-binding transcription factor activity"/>
    <property type="evidence" value="ECO:0007669"/>
    <property type="project" value="InterPro"/>
</dbReference>
<keyword evidence="4" id="KW-0805">Transcription regulation</keyword>
<protein>
    <submittedName>
        <fullName evidence="8">Putative ferric uptake regulator, Fur family</fullName>
    </submittedName>
</protein>
<reference evidence="9" key="1">
    <citation type="journal article" date="2009" name="Appl. Environ. Microbiol.">
        <title>Complete genome sequence of the chemolithoautotrophic marine magnetotactic coccus strain MC-1.</title>
        <authorList>
            <person name="Schubbe S."/>
            <person name="Williams T.J."/>
            <person name="Xie G."/>
            <person name="Kiss H.E."/>
            <person name="Brettin T.S."/>
            <person name="Martinez D."/>
            <person name="Ross C.A."/>
            <person name="Schuler D."/>
            <person name="Cox B.L."/>
            <person name="Nealson K.H."/>
            <person name="Bazylinski D.A."/>
        </authorList>
    </citation>
    <scope>NUCLEOTIDE SEQUENCE [LARGE SCALE GENOMIC DNA]</scope>
    <source>
        <strain evidence="9">ATCC BAA-1437 / JCM 17883 / MC-1</strain>
    </source>
</reference>
<dbReference type="EMBL" id="CP000471">
    <property type="protein sequence ID" value="ABK45672.1"/>
    <property type="molecule type" value="Genomic_DNA"/>
</dbReference>
<feature type="binding site" evidence="7">
    <location>
        <position position="160"/>
    </location>
    <ligand>
        <name>Zn(2+)</name>
        <dbReference type="ChEBI" id="CHEBI:29105"/>
    </ligand>
</feature>
<dbReference type="InterPro" id="IPR043135">
    <property type="entry name" value="Fur_C"/>
</dbReference>
<dbReference type="GO" id="GO:0008270">
    <property type="term" value="F:zinc ion binding"/>
    <property type="evidence" value="ECO:0007669"/>
    <property type="project" value="TreeGrafter"/>
</dbReference>
<evidence type="ECO:0000313" key="8">
    <source>
        <dbReference type="EMBL" id="ABK45672.1"/>
    </source>
</evidence>
<dbReference type="PANTHER" id="PTHR33202">
    <property type="entry name" value="ZINC UPTAKE REGULATION PROTEIN"/>
    <property type="match status" value="1"/>
</dbReference>
<name>A0LCH9_MAGMM</name>
<dbReference type="PANTHER" id="PTHR33202:SF6">
    <property type="entry name" value="ZINC UPTAKE REGULATION PROTEIN"/>
    <property type="match status" value="1"/>
</dbReference>
<evidence type="ECO:0000256" key="6">
    <source>
        <dbReference type="ARBA" id="ARBA00023163"/>
    </source>
</evidence>
<dbReference type="Pfam" id="PF01475">
    <property type="entry name" value="FUR"/>
    <property type="match status" value="1"/>
</dbReference>
<keyword evidence="9" id="KW-1185">Reference proteome</keyword>
<evidence type="ECO:0000256" key="7">
    <source>
        <dbReference type="PIRSR" id="PIRSR602481-1"/>
    </source>
</evidence>
<dbReference type="HOGENOM" id="CLU_096072_2_1_5"/>
<evidence type="ECO:0000256" key="1">
    <source>
        <dbReference type="ARBA" id="ARBA00007957"/>
    </source>
</evidence>
<dbReference type="KEGG" id="mgm:Mmc1_3182"/>
<dbReference type="InterPro" id="IPR036390">
    <property type="entry name" value="WH_DNA-bd_sf"/>
</dbReference>
<dbReference type="AlphaFoldDB" id="A0LCH9"/>
<sequence>MRRMATHFPPGDHDHGACVNTLVARAELQCASNQARLTPLRREVLTLLAASHKAMTAYEILQEMVMGGSRKPAPITVYRTLEFLMEQALVHRIESRNAYFVCYRQGGHVQPVQVWICRNCGVVAETCSTQMASLIPQLADQIGFTPATTVVEIEGVCRVCQTQA</sequence>
<proteinExistence type="inferred from homology"/>
<feature type="binding site" evidence="7">
    <location>
        <position position="157"/>
    </location>
    <ligand>
        <name>Zn(2+)</name>
        <dbReference type="ChEBI" id="CHEBI:29105"/>
    </ligand>
</feature>
<dbReference type="GO" id="GO:0005829">
    <property type="term" value="C:cytosol"/>
    <property type="evidence" value="ECO:0007669"/>
    <property type="project" value="TreeGrafter"/>
</dbReference>
<accession>A0LCH9</accession>
<comment type="cofactor">
    <cofactor evidence="7">
        <name>Zn(2+)</name>
        <dbReference type="ChEBI" id="CHEBI:29105"/>
    </cofactor>
    <text evidence="7">Binds 1 zinc ion per subunit.</text>
</comment>
<keyword evidence="2" id="KW-0678">Repressor</keyword>
<gene>
    <name evidence="8" type="ordered locus">Mmc1_3182</name>
</gene>
<evidence type="ECO:0000256" key="3">
    <source>
        <dbReference type="ARBA" id="ARBA00022833"/>
    </source>
</evidence>
<dbReference type="Gene3D" id="1.10.10.10">
    <property type="entry name" value="Winged helix-like DNA-binding domain superfamily/Winged helix DNA-binding domain"/>
    <property type="match status" value="1"/>
</dbReference>
<feature type="binding site" evidence="7">
    <location>
        <position position="117"/>
    </location>
    <ligand>
        <name>Zn(2+)</name>
        <dbReference type="ChEBI" id="CHEBI:29105"/>
    </ligand>
</feature>
<keyword evidence="7" id="KW-0479">Metal-binding</keyword>
<dbReference type="InterPro" id="IPR036388">
    <property type="entry name" value="WH-like_DNA-bd_sf"/>
</dbReference>
<feature type="binding site" evidence="7">
    <location>
        <position position="120"/>
    </location>
    <ligand>
        <name>Zn(2+)</name>
        <dbReference type="ChEBI" id="CHEBI:29105"/>
    </ligand>
</feature>
<dbReference type="eggNOG" id="COG0735">
    <property type="taxonomic scope" value="Bacteria"/>
</dbReference>
<dbReference type="Proteomes" id="UP000002586">
    <property type="component" value="Chromosome"/>
</dbReference>
<evidence type="ECO:0000256" key="4">
    <source>
        <dbReference type="ARBA" id="ARBA00023015"/>
    </source>
</evidence>
<evidence type="ECO:0000256" key="2">
    <source>
        <dbReference type="ARBA" id="ARBA00022491"/>
    </source>
</evidence>
<dbReference type="SUPFAM" id="SSF46785">
    <property type="entry name" value="Winged helix' DNA-binding domain"/>
    <property type="match status" value="1"/>
</dbReference>
<evidence type="ECO:0000313" key="9">
    <source>
        <dbReference type="Proteomes" id="UP000002586"/>
    </source>
</evidence>
<dbReference type="GO" id="GO:1900376">
    <property type="term" value="P:regulation of secondary metabolite biosynthetic process"/>
    <property type="evidence" value="ECO:0007669"/>
    <property type="project" value="TreeGrafter"/>
</dbReference>
<comment type="similarity">
    <text evidence="1">Belongs to the Fur family.</text>
</comment>
<organism evidence="8 9">
    <name type="scientific">Magnetococcus marinus (strain ATCC BAA-1437 / JCM 17883 / MC-1)</name>
    <dbReference type="NCBI Taxonomy" id="156889"/>
    <lineage>
        <taxon>Bacteria</taxon>
        <taxon>Pseudomonadati</taxon>
        <taxon>Pseudomonadota</taxon>
        <taxon>Magnetococcia</taxon>
        <taxon>Magnetococcales</taxon>
        <taxon>Magnetococcaceae</taxon>
        <taxon>Magnetococcus</taxon>
    </lineage>
</organism>
<keyword evidence="6" id="KW-0804">Transcription</keyword>
<dbReference type="GO" id="GO:0000976">
    <property type="term" value="F:transcription cis-regulatory region binding"/>
    <property type="evidence" value="ECO:0007669"/>
    <property type="project" value="TreeGrafter"/>
</dbReference>
<evidence type="ECO:0000256" key="5">
    <source>
        <dbReference type="ARBA" id="ARBA00023125"/>
    </source>
</evidence>